<dbReference type="RefSeq" id="WP_099953101.1">
    <property type="nucleotide sequence ID" value="NZ_CP028843.1"/>
</dbReference>
<accession>A0A2R4WI74</accession>
<organism evidence="1 2">
    <name type="scientific">Methylobacterium currus</name>
    <dbReference type="NCBI Taxonomy" id="2051553"/>
    <lineage>
        <taxon>Bacteria</taxon>
        <taxon>Pseudomonadati</taxon>
        <taxon>Pseudomonadota</taxon>
        <taxon>Alphaproteobacteria</taxon>
        <taxon>Hyphomicrobiales</taxon>
        <taxon>Methylobacteriaceae</taxon>
        <taxon>Methylobacterium</taxon>
    </lineage>
</organism>
<dbReference type="Proteomes" id="UP000244755">
    <property type="component" value="Chromosome 1"/>
</dbReference>
<evidence type="ECO:0000313" key="1">
    <source>
        <dbReference type="EMBL" id="AWB21225.1"/>
    </source>
</evidence>
<protein>
    <submittedName>
        <fullName evidence="1">Uncharacterized protein</fullName>
    </submittedName>
</protein>
<proteinExistence type="predicted"/>
<dbReference type="KEGG" id="mee:DA075_10115"/>
<reference evidence="1 2" key="1">
    <citation type="submission" date="2018-04" db="EMBL/GenBank/DDBJ databases">
        <title>Methylobacterium sp. PR1016A genome.</title>
        <authorList>
            <person name="Park W."/>
        </authorList>
    </citation>
    <scope>NUCLEOTIDE SEQUENCE [LARGE SCALE GENOMIC DNA]</scope>
    <source>
        <strain evidence="1 2">PR1016A</strain>
    </source>
</reference>
<gene>
    <name evidence="1" type="ORF">DA075_10115</name>
</gene>
<keyword evidence="2" id="KW-1185">Reference proteome</keyword>
<name>A0A2R4WI74_9HYPH</name>
<sequence length="74" mass="8624">MAERSDYALIDDRGVYAITMAEPDQPMTAKQRRAWDRDLARFCADGIRRGHRIERMSTDEAVRRLCERLGVTRP</sequence>
<evidence type="ECO:0000313" key="2">
    <source>
        <dbReference type="Proteomes" id="UP000244755"/>
    </source>
</evidence>
<dbReference type="EMBL" id="CP028843">
    <property type="protein sequence ID" value="AWB21225.1"/>
    <property type="molecule type" value="Genomic_DNA"/>
</dbReference>
<dbReference type="AlphaFoldDB" id="A0A2R4WI74"/>